<evidence type="ECO:0000313" key="1">
    <source>
        <dbReference type="EMBL" id="MBU6081391.1"/>
    </source>
</evidence>
<dbReference type="RefSeq" id="WP_216687560.1">
    <property type="nucleotide sequence ID" value="NZ_JAHLZF010000015.1"/>
</dbReference>
<accession>A0ABS6GQK4</accession>
<dbReference type="EMBL" id="JAHLZF010000015">
    <property type="protein sequence ID" value="MBU6081391.1"/>
    <property type="molecule type" value="Genomic_DNA"/>
</dbReference>
<evidence type="ECO:0000313" key="2">
    <source>
        <dbReference type="Proteomes" id="UP000812672"/>
    </source>
</evidence>
<dbReference type="Proteomes" id="UP000812672">
    <property type="component" value="Unassembled WGS sequence"/>
</dbReference>
<sequence>MQEYSTEEPYTFSETNFNQFLRYIRSEKMRVTLFLIIVHDYTKEAVAQAQKLEAFSEQDTDVALIKASDLVYVAEQWKNYSDQKNPTFNLQVFNMTGELTRSILLSRMEWALKGTQRV</sequence>
<gene>
    <name evidence="1" type="ORF">KQ486_10245</name>
</gene>
<protein>
    <submittedName>
        <fullName evidence="1">Uncharacterized protein</fullName>
    </submittedName>
</protein>
<reference evidence="1 2" key="1">
    <citation type="journal article" date="2011" name="Int. J. Syst. Evol. Microbiol.">
        <title>Allobacillus halotolerans gen. nov., sp. nov. isolated from shrimp paste.</title>
        <authorList>
            <person name="Sheu S.Y."/>
            <person name="Arun A.B."/>
            <person name="Jiang S.R."/>
            <person name="Young C.C."/>
            <person name="Chen W.M."/>
        </authorList>
    </citation>
    <scope>NUCLEOTIDE SEQUENCE [LARGE SCALE GENOMIC DNA]</scope>
    <source>
        <strain evidence="1 2">LMG 24826</strain>
    </source>
</reference>
<organism evidence="1 2">
    <name type="scientific">Allobacillus halotolerans</name>
    <dbReference type="NCBI Taxonomy" id="570278"/>
    <lineage>
        <taxon>Bacteria</taxon>
        <taxon>Bacillati</taxon>
        <taxon>Bacillota</taxon>
        <taxon>Bacilli</taxon>
        <taxon>Bacillales</taxon>
        <taxon>Bacillaceae</taxon>
        <taxon>Allobacillus</taxon>
    </lineage>
</organism>
<proteinExistence type="predicted"/>
<keyword evidence="2" id="KW-1185">Reference proteome</keyword>
<name>A0ABS6GQK4_9BACI</name>
<comment type="caution">
    <text evidence="1">The sequence shown here is derived from an EMBL/GenBank/DDBJ whole genome shotgun (WGS) entry which is preliminary data.</text>
</comment>